<dbReference type="SUPFAM" id="SSF52540">
    <property type="entry name" value="P-loop containing nucleoside triphosphate hydrolases"/>
    <property type="match status" value="1"/>
</dbReference>
<comment type="caution">
    <text evidence="1">The sequence shown here is derived from an EMBL/GenBank/DDBJ whole genome shotgun (WGS) entry which is preliminary data.</text>
</comment>
<dbReference type="Proteomes" id="UP000824211">
    <property type="component" value="Unassembled WGS sequence"/>
</dbReference>
<protein>
    <submittedName>
        <fullName evidence="1">Helicase RepA family protein</fullName>
    </submittedName>
</protein>
<dbReference type="Pfam" id="PF13481">
    <property type="entry name" value="AAA_25"/>
    <property type="match status" value="1"/>
</dbReference>
<dbReference type="AlphaFoldDB" id="A0A9D2MFW4"/>
<reference evidence="1" key="2">
    <citation type="submission" date="2021-04" db="EMBL/GenBank/DDBJ databases">
        <authorList>
            <person name="Gilroy R."/>
        </authorList>
    </citation>
    <scope>NUCLEOTIDE SEQUENCE</scope>
    <source>
        <strain evidence="1">ChiHjej9B8-13557</strain>
    </source>
</reference>
<organism evidence="1 2">
    <name type="scientific">Candidatus Faecalibacterium faecipullorum</name>
    <dbReference type="NCBI Taxonomy" id="2838578"/>
    <lineage>
        <taxon>Bacteria</taxon>
        <taxon>Bacillati</taxon>
        <taxon>Bacillota</taxon>
        <taxon>Clostridia</taxon>
        <taxon>Eubacteriales</taxon>
        <taxon>Oscillospiraceae</taxon>
        <taxon>Faecalibacterium</taxon>
    </lineage>
</organism>
<keyword evidence="1" id="KW-0547">Nucleotide-binding</keyword>
<gene>
    <name evidence="1" type="ORF">H9771_10230</name>
</gene>
<proteinExistence type="predicted"/>
<evidence type="ECO:0000313" key="1">
    <source>
        <dbReference type="EMBL" id="HJB60006.1"/>
    </source>
</evidence>
<keyword evidence="1" id="KW-0378">Hydrolase</keyword>
<dbReference type="InterPro" id="IPR027417">
    <property type="entry name" value="P-loop_NTPase"/>
</dbReference>
<dbReference type="GO" id="GO:0004386">
    <property type="term" value="F:helicase activity"/>
    <property type="evidence" value="ECO:0007669"/>
    <property type="project" value="UniProtKB-KW"/>
</dbReference>
<name>A0A9D2MFW4_9FIRM</name>
<dbReference type="Gene3D" id="3.40.50.300">
    <property type="entry name" value="P-loop containing nucleotide triphosphate hydrolases"/>
    <property type="match status" value="1"/>
</dbReference>
<keyword evidence="1" id="KW-0347">Helicase</keyword>
<reference evidence="1" key="1">
    <citation type="journal article" date="2021" name="PeerJ">
        <title>Extensive microbial diversity within the chicken gut microbiome revealed by metagenomics and culture.</title>
        <authorList>
            <person name="Gilroy R."/>
            <person name="Ravi A."/>
            <person name="Getino M."/>
            <person name="Pursley I."/>
            <person name="Horton D.L."/>
            <person name="Alikhan N.F."/>
            <person name="Baker D."/>
            <person name="Gharbi K."/>
            <person name="Hall N."/>
            <person name="Watson M."/>
            <person name="Adriaenssens E.M."/>
            <person name="Foster-Nyarko E."/>
            <person name="Jarju S."/>
            <person name="Secka A."/>
            <person name="Antonio M."/>
            <person name="Oren A."/>
            <person name="Chaudhuri R.R."/>
            <person name="La Ragione R."/>
            <person name="Hildebrand F."/>
            <person name="Pallen M.J."/>
        </authorList>
    </citation>
    <scope>NUCLEOTIDE SEQUENCE</scope>
    <source>
        <strain evidence="1">ChiHjej9B8-13557</strain>
    </source>
</reference>
<accession>A0A9D2MFW4</accession>
<dbReference type="EMBL" id="DWXX01000195">
    <property type="protein sequence ID" value="HJB60006.1"/>
    <property type="molecule type" value="Genomic_DNA"/>
</dbReference>
<keyword evidence="1" id="KW-0067">ATP-binding</keyword>
<evidence type="ECO:0000313" key="2">
    <source>
        <dbReference type="Proteomes" id="UP000824211"/>
    </source>
</evidence>
<sequence length="432" mass="46955">MTTNEYFDQEMRVLTAEGALKPRAFALCWDSPDAAERKRRMDKLCRLAVDERGQGGWGIPPERFQAALHACRDAWKADPVGFIEQNVETGSWFSSAALMAHPLPELYYLVEDFLPQGLVLLASPPKYGKSWLALQLCLAVSRGEPFLGMPTRQATCLYLALEDGRQRLQKRLGRLAGEGGGSRTLYFETAAPTIADGLVCYLESFAAHHPDCKLMVIDTLQKVRGADAGAAGSVYAADYADVGALKALADRLGVCLVVIHHLRKTSDDTDPFNRIAGSNGIFGAADAAVVLTRSKREDSQTVLDLTGRDVEDKRLVLRFDKARCLWRSLGTPAEAERAALADGYDQDPLVQTVLAQLDEHGGKWQTNAKGLMAACEALAGCCPVSSGQALAKELDKLTPLLAERSGVRCRILSSTHSGRQYAFDRASQPAAV</sequence>